<sequence length="80" mass="8797">MPLCRWHTNHSTTLIEGIPQTMAAFGLKSFLDEAGCKVVFYLHRVARGVTLSTTCLLSGFQATKLCPSISGRMEIKIKSP</sequence>
<proteinExistence type="inferred from homology"/>
<evidence type="ECO:0000256" key="5">
    <source>
        <dbReference type="ARBA" id="ARBA00022692"/>
    </source>
</evidence>
<evidence type="ECO:0000256" key="8">
    <source>
        <dbReference type="ARBA" id="ARBA00023136"/>
    </source>
</evidence>
<keyword evidence="5" id="KW-0812">Transmembrane</keyword>
<keyword evidence="6" id="KW-1133">Transmembrane helix</keyword>
<comment type="subcellular location">
    <subcellularLocation>
        <location evidence="1 11">Cell membrane</location>
        <topology evidence="1 11">Multi-pass membrane protein</topology>
    </subcellularLocation>
</comment>
<evidence type="ECO:0000256" key="2">
    <source>
        <dbReference type="ARBA" id="ARBA00010663"/>
    </source>
</evidence>
<organism evidence="12 13">
    <name type="scientific">Galeopterus variegatus</name>
    <name type="common">Malayan flying lemur</name>
    <name type="synonym">Cynocephalus variegatus</name>
    <dbReference type="NCBI Taxonomy" id="482537"/>
    <lineage>
        <taxon>Eukaryota</taxon>
        <taxon>Metazoa</taxon>
        <taxon>Chordata</taxon>
        <taxon>Craniata</taxon>
        <taxon>Vertebrata</taxon>
        <taxon>Euteleostomi</taxon>
        <taxon>Mammalia</taxon>
        <taxon>Eutheria</taxon>
        <taxon>Euarchontoglires</taxon>
        <taxon>Dermoptera</taxon>
        <taxon>Cynocephalidae</taxon>
        <taxon>Galeopterus</taxon>
    </lineage>
</organism>
<evidence type="ECO:0000256" key="11">
    <source>
        <dbReference type="RuleBase" id="RU364061"/>
    </source>
</evidence>
<reference evidence="13" key="1">
    <citation type="submission" date="2025-08" db="UniProtKB">
        <authorList>
            <consortium name="RefSeq"/>
        </authorList>
    </citation>
    <scope>IDENTIFICATION</scope>
</reference>
<gene>
    <name evidence="13" type="primary">LOC103610359</name>
</gene>
<name>A0ABM0SIS6_GALVR</name>
<evidence type="ECO:0000256" key="4">
    <source>
        <dbReference type="ARBA" id="ARBA00022507"/>
    </source>
</evidence>
<evidence type="ECO:0000313" key="12">
    <source>
        <dbReference type="Proteomes" id="UP000694923"/>
    </source>
</evidence>
<keyword evidence="12" id="KW-1185">Reference proteome</keyword>
<dbReference type="InterPro" id="IPR004072">
    <property type="entry name" value="Vmron_rcpt_1"/>
</dbReference>
<evidence type="ECO:0000313" key="13">
    <source>
        <dbReference type="RefSeq" id="XP_008592767.1"/>
    </source>
</evidence>
<feature type="non-terminal residue" evidence="13">
    <location>
        <position position="80"/>
    </location>
</feature>
<protein>
    <recommendedName>
        <fullName evidence="11">Vomeronasal type-1 receptor</fullName>
    </recommendedName>
</protein>
<comment type="similarity">
    <text evidence="2 11">Belongs to the G-protein coupled receptor 1 family.</text>
</comment>
<keyword evidence="9 11" id="KW-0675">Receptor</keyword>
<accession>A0ABM0SIS6</accession>
<keyword evidence="4 11" id="KW-0589">Pheromone response</keyword>
<dbReference type="Pfam" id="PF03402">
    <property type="entry name" value="V1R"/>
    <property type="match status" value="1"/>
</dbReference>
<keyword evidence="3 11" id="KW-1003">Cell membrane</keyword>
<evidence type="ECO:0000256" key="10">
    <source>
        <dbReference type="ARBA" id="ARBA00023224"/>
    </source>
</evidence>
<dbReference type="PANTHER" id="PTHR24062">
    <property type="entry name" value="VOMERONASAL TYPE-1 RECEPTOR"/>
    <property type="match status" value="1"/>
</dbReference>
<dbReference type="RefSeq" id="XP_008592767.1">
    <property type="nucleotide sequence ID" value="XM_008594545.1"/>
</dbReference>
<evidence type="ECO:0000256" key="6">
    <source>
        <dbReference type="ARBA" id="ARBA00022989"/>
    </source>
</evidence>
<evidence type="ECO:0000256" key="3">
    <source>
        <dbReference type="ARBA" id="ARBA00022475"/>
    </source>
</evidence>
<evidence type="ECO:0000256" key="7">
    <source>
        <dbReference type="ARBA" id="ARBA00023040"/>
    </source>
</evidence>
<keyword evidence="10 11" id="KW-0807">Transducer</keyword>
<evidence type="ECO:0000256" key="9">
    <source>
        <dbReference type="ARBA" id="ARBA00023170"/>
    </source>
</evidence>
<keyword evidence="7 11" id="KW-0297">G-protein coupled receptor</keyword>
<dbReference type="GeneID" id="103610359"/>
<dbReference type="Proteomes" id="UP000694923">
    <property type="component" value="Unplaced"/>
</dbReference>
<keyword evidence="8" id="KW-0472">Membrane</keyword>
<evidence type="ECO:0000256" key="1">
    <source>
        <dbReference type="ARBA" id="ARBA00004651"/>
    </source>
</evidence>